<feature type="domain" description="Aldehyde ferredoxin oxidoreductase N-terminal" evidence="1">
    <location>
        <begin position="5"/>
        <end position="131"/>
    </location>
</feature>
<dbReference type="Proteomes" id="UP000772181">
    <property type="component" value="Unassembled WGS sequence"/>
</dbReference>
<dbReference type="GO" id="GO:0051536">
    <property type="term" value="F:iron-sulfur cluster binding"/>
    <property type="evidence" value="ECO:0007669"/>
    <property type="project" value="InterPro"/>
</dbReference>
<dbReference type="AlphaFoldDB" id="A0A933LQA7"/>
<dbReference type="InterPro" id="IPR013983">
    <property type="entry name" value="Ald_Fedxn_OxRdtase_N"/>
</dbReference>
<evidence type="ECO:0000313" key="3">
    <source>
        <dbReference type="Proteomes" id="UP000772181"/>
    </source>
</evidence>
<dbReference type="Pfam" id="PF02730">
    <property type="entry name" value="AFOR_N"/>
    <property type="match status" value="1"/>
</dbReference>
<dbReference type="PANTHER" id="PTHR30038">
    <property type="entry name" value="ALDEHYDE FERREDOXIN OXIDOREDUCTASE"/>
    <property type="match status" value="1"/>
</dbReference>
<dbReference type="InterPro" id="IPR036503">
    <property type="entry name" value="Ald_Fedxn_OxRdtase_N_sf"/>
</dbReference>
<organism evidence="2 3">
    <name type="scientific">Tectimicrobiota bacterium</name>
    <dbReference type="NCBI Taxonomy" id="2528274"/>
    <lineage>
        <taxon>Bacteria</taxon>
        <taxon>Pseudomonadati</taxon>
        <taxon>Nitrospinota/Tectimicrobiota group</taxon>
        <taxon>Candidatus Tectimicrobiota</taxon>
    </lineage>
</organism>
<sequence>MLSGWTGNNLEIDLSKGKVEKRESSVKINETYLGGKGTNARLFWDRVPPEVAPYSPDNLLIIGTGVLTGTIVPSANRAAITFKSPQTGLHMYSAIGGFWPAEIKQAGYDTIIIRGRATTPDYLWISDDKVE</sequence>
<proteinExistence type="predicted"/>
<dbReference type="Gene3D" id="3.60.9.10">
    <property type="entry name" value="Aldehyde ferredoxin oxidoreductase, N-terminal domain"/>
    <property type="match status" value="1"/>
</dbReference>
<dbReference type="SUPFAM" id="SSF56228">
    <property type="entry name" value="Aldehyde ferredoxin oxidoreductase, N-terminal domain"/>
    <property type="match status" value="1"/>
</dbReference>
<dbReference type="EMBL" id="JACQWF010000174">
    <property type="protein sequence ID" value="MBI4595499.1"/>
    <property type="molecule type" value="Genomic_DNA"/>
</dbReference>
<comment type="caution">
    <text evidence="2">The sequence shown here is derived from an EMBL/GenBank/DDBJ whole genome shotgun (WGS) entry which is preliminary data.</text>
</comment>
<feature type="non-terminal residue" evidence="2">
    <location>
        <position position="131"/>
    </location>
</feature>
<dbReference type="PANTHER" id="PTHR30038:SF7">
    <property type="entry name" value="TUNGSTEN-CONTAINING GLYCERALDEHYDE-3-PHOSPHATE:FERREDOXIN OXIDOREDUCTASE"/>
    <property type="match status" value="1"/>
</dbReference>
<evidence type="ECO:0000259" key="1">
    <source>
        <dbReference type="SMART" id="SM00790"/>
    </source>
</evidence>
<protein>
    <submittedName>
        <fullName evidence="2">Aldehyde dehydrogenase</fullName>
    </submittedName>
</protein>
<reference evidence="2" key="1">
    <citation type="submission" date="2020-07" db="EMBL/GenBank/DDBJ databases">
        <title>Huge and variable diversity of episymbiotic CPR bacteria and DPANN archaea in groundwater ecosystems.</title>
        <authorList>
            <person name="He C.Y."/>
            <person name="Keren R."/>
            <person name="Whittaker M."/>
            <person name="Farag I.F."/>
            <person name="Doudna J."/>
            <person name="Cate J.H.D."/>
            <person name="Banfield J.F."/>
        </authorList>
    </citation>
    <scope>NUCLEOTIDE SEQUENCE</scope>
    <source>
        <strain evidence="2">NC_groundwater_1482_Ag_S-0.65um_47_24</strain>
    </source>
</reference>
<evidence type="ECO:0000313" key="2">
    <source>
        <dbReference type="EMBL" id="MBI4595499.1"/>
    </source>
</evidence>
<name>A0A933LQA7_UNCTE</name>
<dbReference type="GO" id="GO:0016625">
    <property type="term" value="F:oxidoreductase activity, acting on the aldehyde or oxo group of donors, iron-sulfur protein as acceptor"/>
    <property type="evidence" value="ECO:0007669"/>
    <property type="project" value="InterPro"/>
</dbReference>
<dbReference type="SMART" id="SM00790">
    <property type="entry name" value="AFOR_N"/>
    <property type="match status" value="1"/>
</dbReference>
<gene>
    <name evidence="2" type="ORF">HY730_03870</name>
</gene>
<accession>A0A933LQA7</accession>
<dbReference type="InterPro" id="IPR051919">
    <property type="entry name" value="W-dependent_AOR"/>
</dbReference>